<dbReference type="Proteomes" id="UP000077202">
    <property type="component" value="Unassembled WGS sequence"/>
</dbReference>
<dbReference type="Pfam" id="PF02453">
    <property type="entry name" value="Reticulon"/>
    <property type="match status" value="1"/>
</dbReference>
<evidence type="ECO:0000256" key="4">
    <source>
        <dbReference type="ARBA" id="ARBA00022989"/>
    </source>
</evidence>
<organism evidence="7 8">
    <name type="scientific">Marchantia polymorpha subsp. ruderalis</name>
    <dbReference type="NCBI Taxonomy" id="1480154"/>
    <lineage>
        <taxon>Eukaryota</taxon>
        <taxon>Viridiplantae</taxon>
        <taxon>Streptophyta</taxon>
        <taxon>Embryophyta</taxon>
        <taxon>Marchantiophyta</taxon>
        <taxon>Marchantiopsida</taxon>
        <taxon>Marchantiidae</taxon>
        <taxon>Marchantiales</taxon>
        <taxon>Marchantiaceae</taxon>
        <taxon>Marchantia</taxon>
    </lineage>
</organism>
<evidence type="ECO:0000313" key="7">
    <source>
        <dbReference type="EMBL" id="OAE33522.1"/>
    </source>
</evidence>
<evidence type="ECO:0000256" key="2">
    <source>
        <dbReference type="ARBA" id="ARBA00022692"/>
    </source>
</evidence>
<keyword evidence="4" id="KW-1133">Transmembrane helix</keyword>
<gene>
    <name evidence="7" type="ORF">AXG93_1467s1240</name>
</gene>
<keyword evidence="8" id="KW-1185">Reference proteome</keyword>
<dbReference type="GO" id="GO:0005789">
    <property type="term" value="C:endoplasmic reticulum membrane"/>
    <property type="evidence" value="ECO:0007669"/>
    <property type="project" value="UniProtKB-SubCell"/>
</dbReference>
<proteinExistence type="predicted"/>
<accession>A0A176WMK4</accession>
<name>A0A176WMK4_MARPO</name>
<protein>
    <recommendedName>
        <fullName evidence="6">Reticulon domain-containing protein</fullName>
    </recommendedName>
</protein>
<reference evidence="7" key="1">
    <citation type="submission" date="2016-03" db="EMBL/GenBank/DDBJ databases">
        <title>Mechanisms controlling the formation of the plant cell surface in tip-growing cells are functionally conserved among land plants.</title>
        <authorList>
            <person name="Honkanen S."/>
            <person name="Jones V.A."/>
            <person name="Morieri G."/>
            <person name="Champion C."/>
            <person name="Hetherington A.J."/>
            <person name="Kelly S."/>
            <person name="Saint-Marcoux D."/>
            <person name="Proust H."/>
            <person name="Prescott H."/>
            <person name="Dolan L."/>
        </authorList>
    </citation>
    <scope>NUCLEOTIDE SEQUENCE [LARGE SCALE GENOMIC DNA]</scope>
    <source>
        <tissue evidence="7">Whole gametophyte</tissue>
    </source>
</reference>
<dbReference type="PANTHER" id="PTHR47879">
    <property type="entry name" value="RETICULON-LIKE PROTEIN B22"/>
    <property type="match status" value="1"/>
</dbReference>
<keyword evidence="5" id="KW-0472">Membrane</keyword>
<dbReference type="EMBL" id="LVLJ01000640">
    <property type="protein sequence ID" value="OAE33522.1"/>
    <property type="molecule type" value="Genomic_DNA"/>
</dbReference>
<evidence type="ECO:0000256" key="5">
    <source>
        <dbReference type="ARBA" id="ARBA00023136"/>
    </source>
</evidence>
<dbReference type="PANTHER" id="PTHR47879:SF2">
    <property type="entry name" value="RETICULON-LIKE PROTEIN B22"/>
    <property type="match status" value="1"/>
</dbReference>
<dbReference type="InterPro" id="IPR003388">
    <property type="entry name" value="Reticulon"/>
</dbReference>
<comment type="caution">
    <text evidence="7">The sequence shown here is derived from an EMBL/GenBank/DDBJ whole genome shotgun (WGS) entry which is preliminary data.</text>
</comment>
<sequence>MSEGFESGAGQTRIAELLLSAGLCPALHAKIGFRPRSNHLERAPTSSRVPQMLRKSPLSFGTPRAGSYKGSLDRSEGLGRFSEAGLVVPVVWIVSIPVDPLEWQVTPEVANDVAACVANTVGAAEGVLRVAASGRDSKLFTKVVLVLYLISAIGRSASGATVAYFALCFAMIVPYCVSKIAPEITAHTPTFLQKRFNSLTGSLTPGNSPMSNYNSPRHF</sequence>
<evidence type="ECO:0000313" key="8">
    <source>
        <dbReference type="Proteomes" id="UP000077202"/>
    </source>
</evidence>
<evidence type="ECO:0000256" key="1">
    <source>
        <dbReference type="ARBA" id="ARBA00004477"/>
    </source>
</evidence>
<dbReference type="AlphaFoldDB" id="A0A176WMK4"/>
<keyword evidence="3" id="KW-0256">Endoplasmic reticulum</keyword>
<feature type="domain" description="Reticulon" evidence="6">
    <location>
        <begin position="99"/>
        <end position="186"/>
    </location>
</feature>
<keyword evidence="2" id="KW-0812">Transmembrane</keyword>
<evidence type="ECO:0000256" key="3">
    <source>
        <dbReference type="ARBA" id="ARBA00022824"/>
    </source>
</evidence>
<dbReference type="InterPro" id="IPR044177">
    <property type="entry name" value="RTNLB22/23"/>
</dbReference>
<comment type="subcellular location">
    <subcellularLocation>
        <location evidence="1">Endoplasmic reticulum membrane</location>
        <topology evidence="1">Multi-pass membrane protein</topology>
    </subcellularLocation>
</comment>
<evidence type="ECO:0000259" key="6">
    <source>
        <dbReference type="Pfam" id="PF02453"/>
    </source>
</evidence>